<evidence type="ECO:0000256" key="7">
    <source>
        <dbReference type="ARBA" id="ARBA00023136"/>
    </source>
</evidence>
<keyword evidence="2" id="KW-0813">Transport</keyword>
<evidence type="ECO:0000256" key="6">
    <source>
        <dbReference type="ARBA" id="ARBA00023034"/>
    </source>
</evidence>
<feature type="domain" description="Syntaxin 6/10/61 N-terminal" evidence="9">
    <location>
        <begin position="5"/>
        <end position="100"/>
    </location>
</feature>
<dbReference type="GO" id="GO:0015031">
    <property type="term" value="P:protein transport"/>
    <property type="evidence" value="ECO:0007669"/>
    <property type="project" value="UniProtKB-KW"/>
</dbReference>
<dbReference type="Pfam" id="PF09177">
    <property type="entry name" value="STX6_10_61_N"/>
    <property type="match status" value="1"/>
</dbReference>
<keyword evidence="3" id="KW-0812">Transmembrane</keyword>
<protein>
    <submittedName>
        <fullName evidence="10">Syntaxin-6-like protein</fullName>
    </submittedName>
</protein>
<keyword evidence="7" id="KW-0472">Membrane</keyword>
<evidence type="ECO:0000313" key="10">
    <source>
        <dbReference type="EMBL" id="KPM10752.1"/>
    </source>
</evidence>
<dbReference type="GO" id="GO:0016020">
    <property type="term" value="C:membrane"/>
    <property type="evidence" value="ECO:0007669"/>
    <property type="project" value="InterPro"/>
</dbReference>
<dbReference type="EMBL" id="JXLN01015672">
    <property type="protein sequence ID" value="KPM10752.1"/>
    <property type="molecule type" value="Genomic_DNA"/>
</dbReference>
<keyword evidence="4" id="KW-0653">Protein transport</keyword>
<dbReference type="OrthoDB" id="546861at2759"/>
<reference evidence="10 11" key="1">
    <citation type="journal article" date="2015" name="Parasit. Vectors">
        <title>Draft genome of the scabies mite.</title>
        <authorList>
            <person name="Rider S.D.Jr."/>
            <person name="Morgan M.S."/>
            <person name="Arlian L.G."/>
        </authorList>
    </citation>
    <scope>NUCLEOTIDE SEQUENCE [LARGE SCALE GENOMIC DNA]</scope>
    <source>
        <strain evidence="10">Arlian Lab</strain>
    </source>
</reference>
<evidence type="ECO:0000256" key="1">
    <source>
        <dbReference type="ARBA" id="ARBA00009063"/>
    </source>
</evidence>
<evidence type="ECO:0000256" key="4">
    <source>
        <dbReference type="ARBA" id="ARBA00022927"/>
    </source>
</evidence>
<dbReference type="CDD" id="cd21443">
    <property type="entry name" value="SNARE_NTD_STX6_STX10"/>
    <property type="match status" value="1"/>
</dbReference>
<organism evidence="10 11">
    <name type="scientific">Sarcoptes scabiei</name>
    <name type="common">Itch mite</name>
    <name type="synonym">Acarus scabiei</name>
    <dbReference type="NCBI Taxonomy" id="52283"/>
    <lineage>
        <taxon>Eukaryota</taxon>
        <taxon>Metazoa</taxon>
        <taxon>Ecdysozoa</taxon>
        <taxon>Arthropoda</taxon>
        <taxon>Chelicerata</taxon>
        <taxon>Arachnida</taxon>
        <taxon>Acari</taxon>
        <taxon>Acariformes</taxon>
        <taxon>Sarcoptiformes</taxon>
        <taxon>Astigmata</taxon>
        <taxon>Psoroptidia</taxon>
        <taxon>Sarcoptoidea</taxon>
        <taxon>Sarcoptidae</taxon>
        <taxon>Sarcoptinae</taxon>
        <taxon>Sarcoptes</taxon>
    </lineage>
</organism>
<keyword evidence="5" id="KW-1133">Transmembrane helix</keyword>
<dbReference type="FunFam" id="1.20.58.90:FF:000004">
    <property type="entry name" value="Syntaxin 10"/>
    <property type="match status" value="1"/>
</dbReference>
<evidence type="ECO:0000259" key="9">
    <source>
        <dbReference type="Pfam" id="PF09177"/>
    </source>
</evidence>
<dbReference type="GO" id="GO:0048193">
    <property type="term" value="P:Golgi vesicle transport"/>
    <property type="evidence" value="ECO:0007669"/>
    <property type="project" value="InterPro"/>
</dbReference>
<evidence type="ECO:0000256" key="8">
    <source>
        <dbReference type="ARBA" id="ARBA00037801"/>
    </source>
</evidence>
<dbReference type="InterPro" id="IPR010989">
    <property type="entry name" value="SNARE"/>
</dbReference>
<evidence type="ECO:0000313" key="11">
    <source>
        <dbReference type="Proteomes" id="UP000616769"/>
    </source>
</evidence>
<dbReference type="GO" id="GO:0005794">
    <property type="term" value="C:Golgi apparatus"/>
    <property type="evidence" value="ECO:0007669"/>
    <property type="project" value="UniProtKB-SubCell"/>
</dbReference>
<dbReference type="InterPro" id="IPR015260">
    <property type="entry name" value="Syntaxin-6/10/61_N"/>
</dbReference>
<dbReference type="Gene3D" id="1.20.58.90">
    <property type="match status" value="1"/>
</dbReference>
<comment type="subcellular location">
    <subcellularLocation>
        <location evidence="8">Golgi apparatus</location>
        <location evidence="8">trans-Golgi network membrane</location>
        <topology evidence="8">Single-pass type IV membrane protein</topology>
    </subcellularLocation>
</comment>
<gene>
    <name evidence="10" type="ORF">QR98_0093130</name>
</gene>
<comment type="caution">
    <text evidence="10">The sequence shown here is derived from an EMBL/GenBank/DDBJ whole genome shotgun (WGS) entry which is preliminary data.</text>
</comment>
<comment type="similarity">
    <text evidence="1">Belongs to the syntaxin family.</text>
</comment>
<sequence>MSLEDPYLIVQNEVFDALHKLRNNFTRWSEIQSSSSNSSNEDLSAFITELKNGLKSIQWDLDELEESLGIINKHSNLLDDAELQKRKSFIDQTRDEIKSMTDQLAKGNSKSKKIDFNTINFGSQQLTQTGTKYYRLINEPDMTSNLSKQNIDDEDHKSPYFPNHSITIDAAENNINVIDCSRRDRLENLRQIWSTMTSLCDLKHQKNV</sequence>
<dbReference type="VEuPathDB" id="VectorBase:SSCA002296"/>
<evidence type="ECO:0000256" key="2">
    <source>
        <dbReference type="ARBA" id="ARBA00022448"/>
    </source>
</evidence>
<dbReference type="Proteomes" id="UP000616769">
    <property type="component" value="Unassembled WGS sequence"/>
</dbReference>
<accession>A0A132AIC9</accession>
<proteinExistence type="inferred from homology"/>
<name>A0A132AIC9_SARSC</name>
<evidence type="ECO:0000256" key="5">
    <source>
        <dbReference type="ARBA" id="ARBA00022989"/>
    </source>
</evidence>
<dbReference type="AlphaFoldDB" id="A0A132AIC9"/>
<dbReference type="SUPFAM" id="SSF47661">
    <property type="entry name" value="t-snare proteins"/>
    <property type="match status" value="1"/>
</dbReference>
<keyword evidence="6" id="KW-0333">Golgi apparatus</keyword>
<evidence type="ECO:0000256" key="3">
    <source>
        <dbReference type="ARBA" id="ARBA00022692"/>
    </source>
</evidence>